<dbReference type="Pfam" id="PF08031">
    <property type="entry name" value="BBE"/>
    <property type="match status" value="1"/>
</dbReference>
<dbReference type="SUPFAM" id="SSF56176">
    <property type="entry name" value="FAD-binding/transporter-associated domain-like"/>
    <property type="match status" value="1"/>
</dbReference>
<evidence type="ECO:0000256" key="3">
    <source>
        <dbReference type="SAM" id="SignalP"/>
    </source>
</evidence>
<dbReference type="InterPro" id="IPR016166">
    <property type="entry name" value="FAD-bd_PCMH"/>
</dbReference>
<dbReference type="Proteomes" id="UP000620124">
    <property type="component" value="Unassembled WGS sequence"/>
</dbReference>
<dbReference type="PROSITE" id="PS51387">
    <property type="entry name" value="FAD_PCMH"/>
    <property type="match status" value="1"/>
</dbReference>
<evidence type="ECO:0000256" key="2">
    <source>
        <dbReference type="ARBA" id="ARBA00023002"/>
    </source>
</evidence>
<dbReference type="Gene3D" id="3.30.465.10">
    <property type="match status" value="1"/>
</dbReference>
<dbReference type="InterPro" id="IPR050432">
    <property type="entry name" value="FAD-linked_Oxidoreductases_BP"/>
</dbReference>
<sequence>MISALLLTLIPLKDVDAALTSKFASLNRTLGGRLGETRPISEPCYEDSTSDACKYVQENYGNSTFRVDVYGATMYCLKPVWETCFTTDQGCVLNYQDPTDPTPWTTQKCEIGSLSSAYLTVEGAEDVQHAFAFAKSTGTLLSIKNTGHDFFGRSVLKNSLALWTHNLNNISYNAMFVPEGGQGDVNYTAITLGAGTQWYDVYKFADAHNVTVVGGYHPTIGASGGWLMGAGYSVLTPTLGLGVDRALQFKIVTPDGIFRTANEYQNTDLFWALRGGGGGTFGVILESTILATPQLTLQVASISFNRTEETARNFLKLIIDNGVEWSEAGWGGHMYPNNFVSVNPLLTPEEALESMKSAFDYTLALNGSVVIEEMPSFFAFFEKYVTAADVVVGVNPVLGTRLIPKSIFSNETAKARLLDAFAAMLPFATVNPQINAVTPLLYNHTKGATSILPAWREALWQVVFAAEVSWNATDAEKQEVFSLVDSITQPLRDVAPDSGVCQTEAFIYEPDFETAFWGNNYSRLLALKHKYDPNGLLDCWRCVGWQGAQDERYSCYPDYSS</sequence>
<dbReference type="InterPro" id="IPR016169">
    <property type="entry name" value="FAD-bd_PCMH_sub2"/>
</dbReference>
<feature type="chain" id="PRO_5034334339" evidence="3">
    <location>
        <begin position="18"/>
        <end position="561"/>
    </location>
</feature>
<dbReference type="PANTHER" id="PTHR13878:SF91">
    <property type="entry name" value="FAD BINDING DOMAIN PROTEIN (AFU_ORTHOLOGUE AFUA_6G12070)-RELATED"/>
    <property type="match status" value="1"/>
</dbReference>
<evidence type="ECO:0000313" key="5">
    <source>
        <dbReference type="EMBL" id="KAF7369392.1"/>
    </source>
</evidence>
<protein>
    <submittedName>
        <fullName evidence="5">FAD-binding domain-containing protein</fullName>
    </submittedName>
</protein>
<keyword evidence="6" id="KW-1185">Reference proteome</keyword>
<organism evidence="5 6">
    <name type="scientific">Mycena venus</name>
    <dbReference type="NCBI Taxonomy" id="2733690"/>
    <lineage>
        <taxon>Eukaryota</taxon>
        <taxon>Fungi</taxon>
        <taxon>Dikarya</taxon>
        <taxon>Basidiomycota</taxon>
        <taxon>Agaricomycotina</taxon>
        <taxon>Agaricomycetes</taxon>
        <taxon>Agaricomycetidae</taxon>
        <taxon>Agaricales</taxon>
        <taxon>Marasmiineae</taxon>
        <taxon>Mycenaceae</taxon>
        <taxon>Mycena</taxon>
    </lineage>
</organism>
<dbReference type="EMBL" id="JACAZI010000002">
    <property type="protein sequence ID" value="KAF7369392.1"/>
    <property type="molecule type" value="Genomic_DNA"/>
</dbReference>
<feature type="domain" description="FAD-binding PCMH-type" evidence="4">
    <location>
        <begin position="111"/>
        <end position="294"/>
    </location>
</feature>
<dbReference type="Pfam" id="PF01565">
    <property type="entry name" value="FAD_binding_4"/>
    <property type="match status" value="1"/>
</dbReference>
<dbReference type="InterPro" id="IPR006094">
    <property type="entry name" value="Oxid_FAD_bind_N"/>
</dbReference>
<evidence type="ECO:0000313" key="6">
    <source>
        <dbReference type="Proteomes" id="UP000620124"/>
    </source>
</evidence>
<dbReference type="GO" id="GO:0071949">
    <property type="term" value="F:FAD binding"/>
    <property type="evidence" value="ECO:0007669"/>
    <property type="project" value="InterPro"/>
</dbReference>
<gene>
    <name evidence="5" type="ORF">MVEN_00268100</name>
</gene>
<keyword evidence="2" id="KW-0560">Oxidoreductase</keyword>
<evidence type="ECO:0000259" key="4">
    <source>
        <dbReference type="PROSITE" id="PS51387"/>
    </source>
</evidence>
<proteinExistence type="inferred from homology"/>
<comment type="similarity">
    <text evidence="1">Belongs to the oxygen-dependent FAD-linked oxidoreductase family.</text>
</comment>
<dbReference type="GO" id="GO:0016491">
    <property type="term" value="F:oxidoreductase activity"/>
    <property type="evidence" value="ECO:0007669"/>
    <property type="project" value="UniProtKB-KW"/>
</dbReference>
<accession>A0A8H6Z223</accession>
<evidence type="ECO:0000256" key="1">
    <source>
        <dbReference type="ARBA" id="ARBA00005466"/>
    </source>
</evidence>
<keyword evidence="3" id="KW-0732">Signal</keyword>
<dbReference type="InterPro" id="IPR036318">
    <property type="entry name" value="FAD-bd_PCMH-like_sf"/>
</dbReference>
<reference evidence="5" key="1">
    <citation type="submission" date="2020-05" db="EMBL/GenBank/DDBJ databases">
        <title>Mycena genomes resolve the evolution of fungal bioluminescence.</title>
        <authorList>
            <person name="Tsai I.J."/>
        </authorList>
    </citation>
    <scope>NUCLEOTIDE SEQUENCE</scope>
    <source>
        <strain evidence="5">CCC161011</strain>
    </source>
</reference>
<name>A0A8H6Z223_9AGAR</name>
<comment type="caution">
    <text evidence="5">The sequence shown here is derived from an EMBL/GenBank/DDBJ whole genome shotgun (WGS) entry which is preliminary data.</text>
</comment>
<dbReference type="InterPro" id="IPR012951">
    <property type="entry name" value="BBE"/>
</dbReference>
<feature type="signal peptide" evidence="3">
    <location>
        <begin position="1"/>
        <end position="17"/>
    </location>
</feature>
<dbReference type="OrthoDB" id="9983560at2759"/>
<dbReference type="PANTHER" id="PTHR13878">
    <property type="entry name" value="GULONOLACTONE OXIDASE"/>
    <property type="match status" value="1"/>
</dbReference>
<dbReference type="AlphaFoldDB" id="A0A8H6Z223"/>